<gene>
    <name evidence="2" type="ORF">Tfer_2039</name>
</gene>
<evidence type="ECO:0000313" key="2">
    <source>
        <dbReference type="EMBL" id="KNZ69400.1"/>
    </source>
</evidence>
<dbReference type="EMBL" id="LGTE01000013">
    <property type="protein sequence ID" value="KNZ69400.1"/>
    <property type="molecule type" value="Genomic_DNA"/>
</dbReference>
<evidence type="ECO:0000256" key="1">
    <source>
        <dbReference type="SAM" id="Coils"/>
    </source>
</evidence>
<dbReference type="AlphaFoldDB" id="A0A0L6W1H8"/>
<name>A0A0L6W1H8_9FIRM</name>
<feature type="coiled-coil region" evidence="1">
    <location>
        <begin position="185"/>
        <end position="212"/>
    </location>
</feature>
<dbReference type="RefSeq" id="WP_052218224.1">
    <property type="nucleotide sequence ID" value="NZ_LGTE01000013.1"/>
</dbReference>
<evidence type="ECO:0000313" key="3">
    <source>
        <dbReference type="Proteomes" id="UP000037175"/>
    </source>
</evidence>
<comment type="caution">
    <text evidence="2">The sequence shown here is derived from an EMBL/GenBank/DDBJ whole genome shotgun (WGS) entry which is preliminary data.</text>
</comment>
<accession>A0A0L6W1H8</accession>
<reference evidence="3" key="1">
    <citation type="submission" date="2015-07" db="EMBL/GenBank/DDBJ databases">
        <title>Complete Genome of Thermincola ferriacetica strain Z-0001T.</title>
        <authorList>
            <person name="Lusk B."/>
            <person name="Badalamenti J.P."/>
            <person name="Parameswaran P."/>
            <person name="Bond D.R."/>
            <person name="Torres C.I."/>
        </authorList>
    </citation>
    <scope>NUCLEOTIDE SEQUENCE [LARGE SCALE GENOMIC DNA]</scope>
    <source>
        <strain evidence="3">Z-0001</strain>
    </source>
</reference>
<sequence>MSQLGEPYHERKLDERTVARDYATPYGLVTEVVDLETGVAQIRTPGGQVIAERHEPTLKRQAPSYKPPTIPLLAKPLVKRAQESLTEEQLKAVNNLADGVVQGIRKALEELREEGYAVGVYNGQLVKAPIEKRKEDDEEMNPEQLAQLRKDLLRALTNPQRVREELEREEREELFKSMQPPEWQALKQRKEQEALEEQSRRAENRKAAMDALGITTDLARKQATAAALTNAMLENARKSERPLDIHDVAKLYATIDRLPYQKVRDALLKKLNTALSQTPEGLEIWRTVKYKELTAQAETMPMGEIEQMIDKVEQQFSRR</sequence>
<proteinExistence type="predicted"/>
<organism evidence="2 3">
    <name type="scientific">Thermincola ferriacetica</name>
    <dbReference type="NCBI Taxonomy" id="281456"/>
    <lineage>
        <taxon>Bacteria</taxon>
        <taxon>Bacillati</taxon>
        <taxon>Bacillota</taxon>
        <taxon>Clostridia</taxon>
        <taxon>Eubacteriales</taxon>
        <taxon>Thermincolaceae</taxon>
        <taxon>Thermincola</taxon>
    </lineage>
</organism>
<protein>
    <submittedName>
        <fullName evidence="2">Uncharacterized protein</fullName>
    </submittedName>
</protein>
<keyword evidence="3" id="KW-1185">Reference proteome</keyword>
<keyword evidence="1" id="KW-0175">Coiled coil</keyword>
<dbReference type="Proteomes" id="UP000037175">
    <property type="component" value="Unassembled WGS sequence"/>
</dbReference>